<keyword evidence="7" id="KW-0812">Transmembrane</keyword>
<keyword evidence="10" id="KW-1185">Reference proteome</keyword>
<dbReference type="Pfam" id="PF13632">
    <property type="entry name" value="Glyco_trans_2_3"/>
    <property type="match status" value="1"/>
</dbReference>
<name>A0A8A3P8B3_9HELO</name>
<evidence type="ECO:0000256" key="4">
    <source>
        <dbReference type="ARBA" id="ARBA00022676"/>
    </source>
</evidence>
<keyword evidence="4" id="KW-0328">Glycosyltransferase</keyword>
<evidence type="ECO:0000259" key="8">
    <source>
        <dbReference type="Pfam" id="PF13632"/>
    </source>
</evidence>
<dbReference type="OrthoDB" id="9876900at2759"/>
<keyword evidence="7" id="KW-1133">Transmembrane helix</keyword>
<feature type="transmembrane region" description="Helical" evidence="7">
    <location>
        <begin position="297"/>
        <end position="316"/>
    </location>
</feature>
<evidence type="ECO:0000256" key="5">
    <source>
        <dbReference type="ARBA" id="ARBA00022679"/>
    </source>
</evidence>
<evidence type="ECO:0000256" key="2">
    <source>
        <dbReference type="ARBA" id="ARBA00006782"/>
    </source>
</evidence>
<dbReference type="Gene3D" id="3.90.550.10">
    <property type="entry name" value="Spore Coat Polysaccharide Biosynthesis Protein SpsA, Chain A"/>
    <property type="match status" value="1"/>
</dbReference>
<dbReference type="PANTHER" id="PTHR22913">
    <property type="entry name" value="HYALURONAN SYNTHASE"/>
    <property type="match status" value="1"/>
</dbReference>
<dbReference type="GO" id="GO:0050501">
    <property type="term" value="F:hyaluronan synthase activity"/>
    <property type="evidence" value="ECO:0007669"/>
    <property type="project" value="TreeGrafter"/>
</dbReference>
<dbReference type="GO" id="GO:0030213">
    <property type="term" value="P:hyaluronan biosynthetic process"/>
    <property type="evidence" value="ECO:0007669"/>
    <property type="project" value="TreeGrafter"/>
</dbReference>
<accession>A0A8A3P8B3</accession>
<dbReference type="GO" id="GO:0005886">
    <property type="term" value="C:plasma membrane"/>
    <property type="evidence" value="ECO:0007669"/>
    <property type="project" value="UniProtKB-SubCell"/>
</dbReference>
<evidence type="ECO:0000313" key="10">
    <source>
        <dbReference type="Proteomes" id="UP000672032"/>
    </source>
</evidence>
<feature type="transmembrane region" description="Helical" evidence="7">
    <location>
        <begin position="162"/>
        <end position="180"/>
    </location>
</feature>
<sequence>MASCAADPKIGGASATLVVHNKDETFLTKLGSAVYLNEQYLVKSMTGAAGASDCQSGPCAAFRFKALRTVIMQWYKQSIFGHQMIVNEDRHLTTCLLQKGWRVVYIPDVVVSTDTPTTLRRWILQQVRWARAIHIESFHRPDVYVMQSPILFFSSLRREFEALVLPVTVLLYITSGYVLFRTFTFQDYVRRRCLTVLYLFLRNPYRPSLSEWLWSIPGNAFYTIPLPAVSTWSLLTVLHDSWGTTMRSTKELSTQSSELRKKAWEVGFFVLWMGILGAAAGRFVGGMLMLAPSQMNVCVLGGAIPSLAIFTLWMVMAE</sequence>
<dbReference type="EMBL" id="CP063405">
    <property type="protein sequence ID" value="QSZ29349.1"/>
    <property type="molecule type" value="Genomic_DNA"/>
</dbReference>
<dbReference type="Proteomes" id="UP000672032">
    <property type="component" value="Chromosome 1"/>
</dbReference>
<dbReference type="PANTHER" id="PTHR22913:SF12">
    <property type="entry name" value="MANNURONAN SYNTHASE"/>
    <property type="match status" value="1"/>
</dbReference>
<comment type="similarity">
    <text evidence="2">Belongs to the NodC/HAS family.</text>
</comment>
<dbReference type="GO" id="GO:0085029">
    <property type="term" value="P:extracellular matrix assembly"/>
    <property type="evidence" value="ECO:0007669"/>
    <property type="project" value="TreeGrafter"/>
</dbReference>
<evidence type="ECO:0000313" key="9">
    <source>
        <dbReference type="EMBL" id="QSZ29349.1"/>
    </source>
</evidence>
<evidence type="ECO:0000256" key="3">
    <source>
        <dbReference type="ARBA" id="ARBA00022475"/>
    </source>
</evidence>
<organism evidence="9 10">
    <name type="scientific">Monilinia vaccinii-corymbosi</name>
    <dbReference type="NCBI Taxonomy" id="61207"/>
    <lineage>
        <taxon>Eukaryota</taxon>
        <taxon>Fungi</taxon>
        <taxon>Dikarya</taxon>
        <taxon>Ascomycota</taxon>
        <taxon>Pezizomycotina</taxon>
        <taxon>Leotiomycetes</taxon>
        <taxon>Helotiales</taxon>
        <taxon>Sclerotiniaceae</taxon>
        <taxon>Monilinia</taxon>
    </lineage>
</organism>
<keyword evidence="3" id="KW-1003">Cell membrane</keyword>
<feature type="transmembrane region" description="Helical" evidence="7">
    <location>
        <begin position="266"/>
        <end position="285"/>
    </location>
</feature>
<dbReference type="SUPFAM" id="SSF53448">
    <property type="entry name" value="Nucleotide-diphospho-sugar transferases"/>
    <property type="match status" value="1"/>
</dbReference>
<comment type="subcellular location">
    <subcellularLocation>
        <location evidence="1">Cell membrane</location>
    </subcellularLocation>
</comment>
<dbReference type="AlphaFoldDB" id="A0A8A3P8B3"/>
<keyword evidence="5" id="KW-0808">Transferase</keyword>
<evidence type="ECO:0000256" key="1">
    <source>
        <dbReference type="ARBA" id="ARBA00004236"/>
    </source>
</evidence>
<proteinExistence type="inferred from homology"/>
<dbReference type="InterPro" id="IPR029044">
    <property type="entry name" value="Nucleotide-diphossugar_trans"/>
</dbReference>
<dbReference type="InterPro" id="IPR001173">
    <property type="entry name" value="Glyco_trans_2-like"/>
</dbReference>
<gene>
    <name evidence="9" type="ORF">DSL72_003863</name>
</gene>
<feature type="domain" description="Glycosyltransferase 2-like" evidence="8">
    <location>
        <begin position="6"/>
        <end position="185"/>
    </location>
</feature>
<reference evidence="9" key="1">
    <citation type="submission" date="2020-10" db="EMBL/GenBank/DDBJ databases">
        <title>Genome Sequence of Monilinia vaccinii-corymbosi Sheds Light on Mummy Berry Disease Infection of Blueberry and Mating Type.</title>
        <authorList>
            <person name="Yow A.G."/>
            <person name="Zhang Y."/>
            <person name="Bansal K."/>
            <person name="Eacker S.M."/>
            <person name="Sullivan S."/>
            <person name="Liachko I."/>
            <person name="Cubeta M.A."/>
            <person name="Rollins J.A."/>
            <person name="Ashrafi H."/>
        </authorList>
    </citation>
    <scope>NUCLEOTIDE SEQUENCE</scope>
    <source>
        <strain evidence="9">RL-1</strain>
    </source>
</reference>
<evidence type="ECO:0000256" key="6">
    <source>
        <dbReference type="ARBA" id="ARBA00023136"/>
    </source>
</evidence>
<protein>
    <recommendedName>
        <fullName evidence="8">Glycosyltransferase 2-like domain-containing protein</fullName>
    </recommendedName>
</protein>
<evidence type="ECO:0000256" key="7">
    <source>
        <dbReference type="SAM" id="Phobius"/>
    </source>
</evidence>
<keyword evidence="6 7" id="KW-0472">Membrane</keyword>